<keyword evidence="2" id="KW-1185">Reference proteome</keyword>
<name>A0A9P6XNU0_9FUNG</name>
<dbReference type="Gene3D" id="3.60.20.10">
    <property type="entry name" value="Glutamine Phosphoribosylpyrophosphate, subunit 1, domain 1"/>
    <property type="match status" value="1"/>
</dbReference>
<dbReference type="InterPro" id="IPR029055">
    <property type="entry name" value="Ntn_hydrolases_N"/>
</dbReference>
<dbReference type="GO" id="GO:0008270">
    <property type="term" value="F:zinc ion binding"/>
    <property type="evidence" value="ECO:0007669"/>
    <property type="project" value="InterPro"/>
</dbReference>
<evidence type="ECO:0000313" key="2">
    <source>
        <dbReference type="Proteomes" id="UP000740926"/>
    </source>
</evidence>
<dbReference type="EMBL" id="JAANIU010014602">
    <property type="protein sequence ID" value="KAG1529608.1"/>
    <property type="molecule type" value="Genomic_DNA"/>
</dbReference>
<dbReference type="Proteomes" id="UP000740926">
    <property type="component" value="Unassembled WGS sequence"/>
</dbReference>
<protein>
    <submittedName>
        <fullName evidence="1">Uncharacterized protein</fullName>
    </submittedName>
</protein>
<comment type="caution">
    <text evidence="1">The sequence shown here is derived from an EMBL/GenBank/DDBJ whole genome shotgun (WGS) entry which is preliminary data.</text>
</comment>
<proteinExistence type="predicted"/>
<dbReference type="InterPro" id="IPR002328">
    <property type="entry name" value="ADH_Zn_CS"/>
</dbReference>
<dbReference type="AlphaFoldDB" id="A0A9P6XNU0"/>
<reference evidence="1 2" key="1">
    <citation type="journal article" date="2020" name="Microb. Genom.">
        <title>Genetic diversity of clinical and environmental Mucorales isolates obtained from an investigation of mucormycosis cases among solid organ transplant recipients.</title>
        <authorList>
            <person name="Nguyen M.H."/>
            <person name="Kaul D."/>
            <person name="Muto C."/>
            <person name="Cheng S.J."/>
            <person name="Richter R.A."/>
            <person name="Bruno V.M."/>
            <person name="Liu G."/>
            <person name="Beyhan S."/>
            <person name="Sundermann A.J."/>
            <person name="Mounaud S."/>
            <person name="Pasculle A.W."/>
            <person name="Nierman W.C."/>
            <person name="Driscoll E."/>
            <person name="Cumbie R."/>
            <person name="Clancy C.J."/>
            <person name="Dupont C.L."/>
        </authorList>
    </citation>
    <scope>NUCLEOTIDE SEQUENCE [LARGE SCALE GENOMIC DNA]</scope>
    <source>
        <strain evidence="1 2">GL24</strain>
    </source>
</reference>
<dbReference type="GO" id="GO:0017000">
    <property type="term" value="P:antibiotic biosynthetic process"/>
    <property type="evidence" value="ECO:0007669"/>
    <property type="project" value="InterPro"/>
</dbReference>
<dbReference type="PANTHER" id="PTHR34218">
    <property type="entry name" value="PEPTIDASE S45 PENICILLIN AMIDASE"/>
    <property type="match status" value="1"/>
</dbReference>
<dbReference type="PROSITE" id="PS00059">
    <property type="entry name" value="ADH_ZINC"/>
    <property type="match status" value="1"/>
</dbReference>
<organism evidence="1 2">
    <name type="scientific">Rhizopus delemar</name>
    <dbReference type="NCBI Taxonomy" id="936053"/>
    <lineage>
        <taxon>Eukaryota</taxon>
        <taxon>Fungi</taxon>
        <taxon>Fungi incertae sedis</taxon>
        <taxon>Mucoromycota</taxon>
        <taxon>Mucoromycotina</taxon>
        <taxon>Mucoromycetes</taxon>
        <taxon>Mucorales</taxon>
        <taxon>Mucorineae</taxon>
        <taxon>Rhizopodaceae</taxon>
        <taxon>Rhizopus</taxon>
    </lineage>
</organism>
<dbReference type="GO" id="GO:0016491">
    <property type="term" value="F:oxidoreductase activity"/>
    <property type="evidence" value="ECO:0007669"/>
    <property type="project" value="InterPro"/>
</dbReference>
<dbReference type="GO" id="GO:0016787">
    <property type="term" value="F:hydrolase activity"/>
    <property type="evidence" value="ECO:0007669"/>
    <property type="project" value="InterPro"/>
</dbReference>
<dbReference type="Pfam" id="PF01804">
    <property type="entry name" value="Penicil_amidase"/>
    <property type="match status" value="1"/>
</dbReference>
<dbReference type="InterPro" id="IPR002692">
    <property type="entry name" value="S45"/>
</dbReference>
<evidence type="ECO:0000313" key="1">
    <source>
        <dbReference type="EMBL" id="KAG1529608.1"/>
    </source>
</evidence>
<gene>
    <name evidence="1" type="ORF">G6F50_017883</name>
</gene>
<accession>A0A9P6XNU0</accession>
<sequence>MPADRLPGDRDMPRVQTPNFGASERMVVSPGHEADGIVHMPGGQSGHPLSPYWGAGHGDWVHGRPTPFLPG</sequence>
<dbReference type="SUPFAM" id="SSF56235">
    <property type="entry name" value="N-terminal nucleophile aminohydrolases (Ntn hydrolases)"/>
    <property type="match status" value="1"/>
</dbReference>
<dbReference type="PANTHER" id="PTHR34218:SF4">
    <property type="entry name" value="ACYL-HOMOSERINE LACTONE ACYLASE QUIP"/>
    <property type="match status" value="1"/>
</dbReference>